<accession>A0A8J5CMG8</accession>
<reference evidence="1" key="1">
    <citation type="submission" date="2020-07" db="EMBL/GenBank/DDBJ databases">
        <title>The High-quality genome of the commercially important snow crab, Chionoecetes opilio.</title>
        <authorList>
            <person name="Jeong J.-H."/>
            <person name="Ryu S."/>
        </authorList>
    </citation>
    <scope>NUCLEOTIDE SEQUENCE</scope>
    <source>
        <strain evidence="1">MADBK_172401_WGS</strain>
        <tissue evidence="1">Digestive gland</tissue>
    </source>
</reference>
<gene>
    <name evidence="1" type="ORF">GWK47_010984</name>
</gene>
<sequence>MDGEESSESHDEEGRLETEAIEEWKEDIGLALILTSVGEVVREGEEGVLREEVEVLLPDLCLSLPSYATTCAHTLHALPSDSSVWGQLEEALINKKFLHHEITSVLYLGQTAALEREVMRVVALYVGAERHNTWWEDERLDISHFTPHGTLLGANPSPGRTQSNVTAPYFLMFLYSQVRVWLKVNLWADSPLVEASGQHTELFTRCLELLGNVLVKTHFSFSATLACSDYLAQVSEEVEGELYECFPSVLSHLAYLLTLPLATHHDQGDLSNPSLLSVVTSGLREELAEGDQGARGKVCVMLCCFPFWLPVLRTCGFLKLYLTDNSWDIFCSCG</sequence>
<evidence type="ECO:0000313" key="2">
    <source>
        <dbReference type="Proteomes" id="UP000770661"/>
    </source>
</evidence>
<dbReference type="OrthoDB" id="6340735at2759"/>
<name>A0A8J5CMG8_CHIOP</name>
<protein>
    <submittedName>
        <fullName evidence="1">Uncharacterized protein</fullName>
    </submittedName>
</protein>
<keyword evidence="2" id="KW-1185">Reference proteome</keyword>
<dbReference type="EMBL" id="JACEEZ010019288">
    <property type="protein sequence ID" value="KAG0715849.1"/>
    <property type="molecule type" value="Genomic_DNA"/>
</dbReference>
<dbReference type="Proteomes" id="UP000770661">
    <property type="component" value="Unassembled WGS sequence"/>
</dbReference>
<comment type="caution">
    <text evidence="1">The sequence shown here is derived from an EMBL/GenBank/DDBJ whole genome shotgun (WGS) entry which is preliminary data.</text>
</comment>
<proteinExistence type="predicted"/>
<organism evidence="1 2">
    <name type="scientific">Chionoecetes opilio</name>
    <name type="common">Atlantic snow crab</name>
    <name type="synonym">Cancer opilio</name>
    <dbReference type="NCBI Taxonomy" id="41210"/>
    <lineage>
        <taxon>Eukaryota</taxon>
        <taxon>Metazoa</taxon>
        <taxon>Ecdysozoa</taxon>
        <taxon>Arthropoda</taxon>
        <taxon>Crustacea</taxon>
        <taxon>Multicrustacea</taxon>
        <taxon>Malacostraca</taxon>
        <taxon>Eumalacostraca</taxon>
        <taxon>Eucarida</taxon>
        <taxon>Decapoda</taxon>
        <taxon>Pleocyemata</taxon>
        <taxon>Brachyura</taxon>
        <taxon>Eubrachyura</taxon>
        <taxon>Majoidea</taxon>
        <taxon>Majidae</taxon>
        <taxon>Chionoecetes</taxon>
    </lineage>
</organism>
<evidence type="ECO:0000313" key="1">
    <source>
        <dbReference type="EMBL" id="KAG0715849.1"/>
    </source>
</evidence>
<dbReference type="AlphaFoldDB" id="A0A8J5CMG8"/>